<accession>A0A9N8WAX0</accession>
<keyword evidence="3" id="KW-1185">Reference proteome</keyword>
<reference evidence="2" key="1">
    <citation type="submission" date="2021-06" db="EMBL/GenBank/DDBJ databases">
        <authorList>
            <person name="Kallberg Y."/>
            <person name="Tangrot J."/>
            <person name="Rosling A."/>
        </authorList>
    </citation>
    <scope>NUCLEOTIDE SEQUENCE</scope>
    <source>
        <strain evidence="2">FL130A</strain>
    </source>
</reference>
<gene>
    <name evidence="2" type="ORF">ALEPTO_LOCUS2347</name>
</gene>
<protein>
    <submittedName>
        <fullName evidence="2">4061_t:CDS:1</fullName>
    </submittedName>
</protein>
<comment type="caution">
    <text evidence="2">The sequence shown here is derived from an EMBL/GenBank/DDBJ whole genome shotgun (WGS) entry which is preliminary data.</text>
</comment>
<feature type="signal peptide" evidence="1">
    <location>
        <begin position="1"/>
        <end position="24"/>
    </location>
</feature>
<sequence>MSKFQAFVLITAAFFLILFWTASAQVPCHSSTPGGPINVFTPGAGTYSNTSYQAVNWSTNGPLRSDQKVEICITKKRDSPCDILCYRAISSSVPFGYGTSPTFEMDLGPGVFYSLVQSKDDPTIWGAGPPFSVTS</sequence>
<evidence type="ECO:0000313" key="3">
    <source>
        <dbReference type="Proteomes" id="UP000789508"/>
    </source>
</evidence>
<dbReference type="EMBL" id="CAJVPS010000335">
    <property type="protein sequence ID" value="CAG8478144.1"/>
    <property type="molecule type" value="Genomic_DNA"/>
</dbReference>
<evidence type="ECO:0000256" key="1">
    <source>
        <dbReference type="SAM" id="SignalP"/>
    </source>
</evidence>
<dbReference type="AlphaFoldDB" id="A0A9N8WAX0"/>
<feature type="chain" id="PRO_5040209652" evidence="1">
    <location>
        <begin position="25"/>
        <end position="135"/>
    </location>
</feature>
<name>A0A9N8WAX0_9GLOM</name>
<dbReference type="Proteomes" id="UP000789508">
    <property type="component" value="Unassembled WGS sequence"/>
</dbReference>
<proteinExistence type="predicted"/>
<organism evidence="2 3">
    <name type="scientific">Ambispora leptoticha</name>
    <dbReference type="NCBI Taxonomy" id="144679"/>
    <lineage>
        <taxon>Eukaryota</taxon>
        <taxon>Fungi</taxon>
        <taxon>Fungi incertae sedis</taxon>
        <taxon>Mucoromycota</taxon>
        <taxon>Glomeromycotina</taxon>
        <taxon>Glomeromycetes</taxon>
        <taxon>Archaeosporales</taxon>
        <taxon>Ambisporaceae</taxon>
        <taxon>Ambispora</taxon>
    </lineage>
</organism>
<keyword evidence="1" id="KW-0732">Signal</keyword>
<evidence type="ECO:0000313" key="2">
    <source>
        <dbReference type="EMBL" id="CAG8478144.1"/>
    </source>
</evidence>